<dbReference type="InterPro" id="IPR013783">
    <property type="entry name" value="Ig-like_fold"/>
</dbReference>
<reference evidence="1 2" key="1">
    <citation type="submission" date="2024-06" db="EMBL/GenBank/DDBJ databases">
        <authorList>
            <person name="Li F."/>
        </authorList>
    </citation>
    <scope>NUCLEOTIDE SEQUENCE [LARGE SCALE GENOMIC DNA]</scope>
    <source>
        <strain evidence="1 2">GXAS 311</strain>
    </source>
</reference>
<dbReference type="PROSITE" id="PS51127">
    <property type="entry name" value="BIG1"/>
    <property type="match status" value="1"/>
</dbReference>
<dbReference type="Proteomes" id="UP001548189">
    <property type="component" value="Unassembled WGS sequence"/>
</dbReference>
<proteinExistence type="predicted"/>
<keyword evidence="2" id="KW-1185">Reference proteome</keyword>
<dbReference type="PROSITE" id="PS51257">
    <property type="entry name" value="PROKAR_LIPOPROTEIN"/>
    <property type="match status" value="1"/>
</dbReference>
<dbReference type="InterPro" id="IPR008964">
    <property type="entry name" value="Invasin/intimin_cell_adhesion"/>
</dbReference>
<evidence type="ECO:0000313" key="2">
    <source>
        <dbReference type="Proteomes" id="UP001548189"/>
    </source>
</evidence>
<dbReference type="EMBL" id="JBEVCJ010000020">
    <property type="protein sequence ID" value="MET1256313.1"/>
    <property type="molecule type" value="Genomic_DNA"/>
</dbReference>
<organism evidence="1 2">
    <name type="scientific">Aliikangiella maris</name>
    <dbReference type="NCBI Taxonomy" id="3162458"/>
    <lineage>
        <taxon>Bacteria</taxon>
        <taxon>Pseudomonadati</taxon>
        <taxon>Pseudomonadota</taxon>
        <taxon>Gammaproteobacteria</taxon>
        <taxon>Oceanospirillales</taxon>
        <taxon>Pleioneaceae</taxon>
        <taxon>Aliikangiella</taxon>
    </lineage>
</organism>
<comment type="caution">
    <text evidence="1">The sequence shown here is derived from an EMBL/GenBank/DDBJ whole genome shotgun (WGS) entry which is preliminary data.</text>
</comment>
<name>A0ABV2BWY8_9GAMM</name>
<dbReference type="InterPro" id="IPR003344">
    <property type="entry name" value="Big_1_dom"/>
</dbReference>
<protein>
    <submittedName>
        <fullName evidence="1">Uncharacterized protein</fullName>
    </submittedName>
</protein>
<sequence length="725" mass="74887">MDWLFKVSSPFKQFYLALTVVLLAFISACGGGGFEESANPTDPTDPNSTAEININLTLVSANDDTPVQSITSSQPGRIIATVTGITTPVIVTFSSTIGSIPIPTAITDDNNQASVDIVAGNSLGAGTISARVETGEVGKLVFSIGATNLTMGSFANAEFQEKVAAIGTPQISAGGTTTVTVAIVDGNGDIFNEPVEVNFTSACASTTPAAASISSPITTVNGVASTTYLAQGCVGDDTISATANAGSISLSASGKVNILSADVGSIEFVSATPENIVIQGAGGIGGSESSTVVFRVKDTNGQPLNGEVVNFSLNTSAGGISIDPLTATTNLDGLVQTVVNSGTVGASVRVTAAIEGSDPEIVTQSSNLVVSTGIPDQDSFTLAASQYNPEGWDIAGAPVQITAFLADGFNNPVPDGTVVYFSTEGGRIDDSCTTEDGQCVVTWNSQNPRPIGATHGEAGNGPSTYNWIKFSDGTANPDSLGQPYGGRVTIIGTAIGEESFPDANGNGRFDESEMENFLYEKDVGGRPYDLDEAYRDHNEDGFFNPWQTDPDEQDGGEIEILVDFDGDNSWTEKDEKYNGVLCSIPAHLGCSSQKSVHVRAQLVLVMSGSTPFIRTTRTGDSIEPNNPNDNTMYLATESQATGSVVISDLHNQPMPAGTVISFEATIGSLVGTTSFEVPSTNKNGGHGFGFTVKAGNETGSGEIIVTITTPSGYKTVTSVAFVSVQ</sequence>
<gene>
    <name evidence="1" type="ORF">ABVT43_14325</name>
</gene>
<dbReference type="Gene3D" id="2.60.40.10">
    <property type="entry name" value="Immunoglobulins"/>
    <property type="match status" value="2"/>
</dbReference>
<dbReference type="SUPFAM" id="SSF49373">
    <property type="entry name" value="Invasin/intimin cell-adhesion fragments"/>
    <property type="match status" value="1"/>
</dbReference>
<accession>A0ABV2BWY8</accession>
<evidence type="ECO:0000313" key="1">
    <source>
        <dbReference type="EMBL" id="MET1256313.1"/>
    </source>
</evidence>